<feature type="domain" description="Fibrinogen C-terminal" evidence="9">
    <location>
        <begin position="434"/>
        <end position="655"/>
    </location>
</feature>
<dbReference type="Proteomes" id="UP000494165">
    <property type="component" value="Unassembled WGS sequence"/>
</dbReference>
<dbReference type="CDD" id="cd00087">
    <property type="entry name" value="FReD"/>
    <property type="match status" value="1"/>
</dbReference>
<evidence type="ECO:0000256" key="8">
    <source>
        <dbReference type="SAM" id="SignalP"/>
    </source>
</evidence>
<dbReference type="SUPFAM" id="SSF56496">
    <property type="entry name" value="Fibrinogen C-terminal domain-like"/>
    <property type="match status" value="1"/>
</dbReference>
<dbReference type="PANTHER" id="PTHR47221">
    <property type="entry name" value="FIBRINOGEN ALPHA CHAIN"/>
    <property type="match status" value="1"/>
</dbReference>
<evidence type="ECO:0000256" key="4">
    <source>
        <dbReference type="ARBA" id="ARBA00023054"/>
    </source>
</evidence>
<dbReference type="GO" id="GO:0005577">
    <property type="term" value="C:fibrinogen complex"/>
    <property type="evidence" value="ECO:0007669"/>
    <property type="project" value="TreeGrafter"/>
</dbReference>
<evidence type="ECO:0000313" key="10">
    <source>
        <dbReference type="EMBL" id="CAB3364039.1"/>
    </source>
</evidence>
<protein>
    <recommendedName>
        <fullName evidence="9">Fibrinogen C-terminal domain-containing protein</fullName>
    </recommendedName>
</protein>
<dbReference type="SMART" id="SM00186">
    <property type="entry name" value="FBG"/>
    <property type="match status" value="1"/>
</dbReference>
<gene>
    <name evidence="10" type="ORF">CLODIP_2_CD06954</name>
</gene>
<accession>A0A8S1CFH0</accession>
<feature type="compositionally biased region" description="Polar residues" evidence="7">
    <location>
        <begin position="88"/>
        <end position="102"/>
    </location>
</feature>
<dbReference type="OrthoDB" id="9990035at2759"/>
<feature type="compositionally biased region" description="Polar residues" evidence="7">
    <location>
        <begin position="222"/>
        <end position="239"/>
    </location>
</feature>
<dbReference type="EMBL" id="CADEPI010000014">
    <property type="protein sequence ID" value="CAB3364039.1"/>
    <property type="molecule type" value="Genomic_DNA"/>
</dbReference>
<keyword evidence="5" id="KW-1015">Disulfide bond</keyword>
<dbReference type="InterPro" id="IPR002181">
    <property type="entry name" value="Fibrinogen_a/b/g_C_dom"/>
</dbReference>
<dbReference type="PANTHER" id="PTHR47221:SF6">
    <property type="entry name" value="FIBRINOGEN ALPHA CHAIN"/>
    <property type="match status" value="1"/>
</dbReference>
<dbReference type="Gene3D" id="3.90.215.10">
    <property type="entry name" value="Gamma Fibrinogen, chain A, domain 1"/>
    <property type="match status" value="1"/>
</dbReference>
<evidence type="ECO:0000313" key="11">
    <source>
        <dbReference type="Proteomes" id="UP000494165"/>
    </source>
</evidence>
<reference evidence="10 11" key="1">
    <citation type="submission" date="2020-04" db="EMBL/GenBank/DDBJ databases">
        <authorList>
            <person name="Alioto T."/>
            <person name="Alioto T."/>
            <person name="Gomez Garrido J."/>
        </authorList>
    </citation>
    <scope>NUCLEOTIDE SEQUENCE [LARGE SCALE GENOMIC DNA]</scope>
</reference>
<comment type="subcellular location">
    <subcellularLocation>
        <location evidence="1">Secreted</location>
    </subcellularLocation>
</comment>
<keyword evidence="2" id="KW-0964">Secreted</keyword>
<dbReference type="Pfam" id="PF00147">
    <property type="entry name" value="Fibrinogen_C"/>
    <property type="match status" value="1"/>
</dbReference>
<evidence type="ECO:0000256" key="5">
    <source>
        <dbReference type="ARBA" id="ARBA00023157"/>
    </source>
</evidence>
<keyword evidence="3 8" id="KW-0732">Signal</keyword>
<feature type="signal peptide" evidence="8">
    <location>
        <begin position="1"/>
        <end position="19"/>
    </location>
</feature>
<keyword evidence="4" id="KW-0175">Coiled coil</keyword>
<name>A0A8S1CFH0_9INSE</name>
<dbReference type="InterPro" id="IPR037579">
    <property type="entry name" value="FIB_ANG-like"/>
</dbReference>
<dbReference type="InterPro" id="IPR036056">
    <property type="entry name" value="Fibrinogen-like_C"/>
</dbReference>
<dbReference type="PROSITE" id="PS51406">
    <property type="entry name" value="FIBRINOGEN_C_2"/>
    <property type="match status" value="1"/>
</dbReference>
<dbReference type="InterPro" id="IPR014716">
    <property type="entry name" value="Fibrinogen_a/b/g_C_1"/>
</dbReference>
<dbReference type="GO" id="GO:0030674">
    <property type="term" value="F:protein-macromolecule adaptor activity"/>
    <property type="evidence" value="ECO:0007669"/>
    <property type="project" value="TreeGrafter"/>
</dbReference>
<evidence type="ECO:0000256" key="6">
    <source>
        <dbReference type="ARBA" id="ARBA00023180"/>
    </source>
</evidence>
<evidence type="ECO:0000256" key="2">
    <source>
        <dbReference type="ARBA" id="ARBA00022525"/>
    </source>
</evidence>
<feature type="region of interest" description="Disordered" evidence="7">
    <location>
        <begin position="222"/>
        <end position="242"/>
    </location>
</feature>
<evidence type="ECO:0000256" key="3">
    <source>
        <dbReference type="ARBA" id="ARBA00022729"/>
    </source>
</evidence>
<keyword evidence="6" id="KW-0325">Glycoprotein</keyword>
<dbReference type="AlphaFoldDB" id="A0A8S1CFH0"/>
<evidence type="ECO:0000256" key="1">
    <source>
        <dbReference type="ARBA" id="ARBA00004613"/>
    </source>
</evidence>
<organism evidence="10 11">
    <name type="scientific">Cloeon dipterum</name>
    <dbReference type="NCBI Taxonomy" id="197152"/>
    <lineage>
        <taxon>Eukaryota</taxon>
        <taxon>Metazoa</taxon>
        <taxon>Ecdysozoa</taxon>
        <taxon>Arthropoda</taxon>
        <taxon>Hexapoda</taxon>
        <taxon>Insecta</taxon>
        <taxon>Pterygota</taxon>
        <taxon>Palaeoptera</taxon>
        <taxon>Ephemeroptera</taxon>
        <taxon>Pisciforma</taxon>
        <taxon>Baetidae</taxon>
        <taxon>Cloeon</taxon>
    </lineage>
</organism>
<proteinExistence type="predicted"/>
<dbReference type="GO" id="GO:0034116">
    <property type="term" value="P:positive regulation of heterotypic cell-cell adhesion"/>
    <property type="evidence" value="ECO:0007669"/>
    <property type="project" value="TreeGrafter"/>
</dbReference>
<dbReference type="GO" id="GO:0005201">
    <property type="term" value="F:extracellular matrix structural constituent"/>
    <property type="evidence" value="ECO:0007669"/>
    <property type="project" value="TreeGrafter"/>
</dbReference>
<comment type="caution">
    <text evidence="10">The sequence shown here is derived from an EMBL/GenBank/DDBJ whole genome shotgun (WGS) entry which is preliminary data.</text>
</comment>
<evidence type="ECO:0000256" key="7">
    <source>
        <dbReference type="SAM" id="MobiDB-lite"/>
    </source>
</evidence>
<feature type="chain" id="PRO_5035717916" description="Fibrinogen C-terminal domain-containing protein" evidence="8">
    <location>
        <begin position="20"/>
        <end position="667"/>
    </location>
</feature>
<evidence type="ECO:0000259" key="9">
    <source>
        <dbReference type="PROSITE" id="PS51406"/>
    </source>
</evidence>
<keyword evidence="11" id="KW-1185">Reference proteome</keyword>
<feature type="region of interest" description="Disordered" evidence="7">
    <location>
        <begin position="85"/>
        <end position="104"/>
    </location>
</feature>
<sequence>MLRISVLLCAALTIGASLGNSVPFYNDDDEFSGASSNLQTNLQEQIKALVEHRKQLDKELDTIKIANQIELTALREEIESLRKEITSAKESSGPQSTSNNQQRNDHLTVQWLQSAVQQIRSEIQTELSASHNTSEIHSQSVSSLSSEVSLLRGDVDSCRADLEALRRDAELNTVQNQQNVEEIGNIREKAQSCSASCANLRVQLETAQSEWSSVLKPAPVQSKISTNNENRADSSSSVTEHMPKDYERRLRRVEKHLKTAMWSHAKSASREAEQKELLERVSQLESSSRTNARKFFNISRDLAAIDKVQKSNAQLKEQVTLLENRLDTSIPELQKEVTKMEFELAQTSSNAQVAKDSQEVQSKSLKNLMDLVSGLQDGLDENRALISVLKHGALSSSASSLLDEQQNDEESAAADKSVKRVVRDISRIEKDFLHILHTLPQDCEAISGQSGQYLIAPKLAPEELDSSNVIDAQFEAPILASCDQKSGAGGWTVIQRRTEGTEEFNRDWAEYRAGFGSPGGEFWLGNQAIRRLTADNCSSLRVDIHDIYGQNWFAEYTEFSVGTEQDGYRLWVNGYQGNASDAFEYQNHMQFSTIDSDRDISNTHCAANYEGGWWFSHCQHVNLNGRYSLGLTWFDSTRNEWIAVAWSEMKVRRRAGCAANKQQHQQQ</sequence>